<accession>A0A0F7SAW8</accession>
<keyword evidence="3 10" id="KW-0812">Transmembrane</keyword>
<evidence type="ECO:0000256" key="7">
    <source>
        <dbReference type="ARBA" id="ARBA00023128"/>
    </source>
</evidence>
<dbReference type="OrthoDB" id="1924968at2759"/>
<keyword evidence="5 10" id="KW-0999">Mitochondrion inner membrane</keyword>
<dbReference type="EMBL" id="LK056665">
    <property type="protein sequence ID" value="CDS82233.1"/>
    <property type="molecule type" value="Genomic_DNA"/>
</dbReference>
<dbReference type="PRINTS" id="PR00926">
    <property type="entry name" value="MITOCARRIER"/>
</dbReference>
<evidence type="ECO:0000256" key="8">
    <source>
        <dbReference type="ARBA" id="ARBA00023136"/>
    </source>
</evidence>
<keyword evidence="7 10" id="KW-0496">Mitochondrion</keyword>
<dbReference type="Pfam" id="PF00153">
    <property type="entry name" value="Mito_carr"/>
    <property type="match status" value="3"/>
</dbReference>
<sequence>MVADEAHAASVAASTRSDKGNGAVSAAVKPKSIPPYATLAFGAVSGLASCVLLQPFDLLKTRLQQLDHTKPASSIAPQYASRTAKLVAITKHIIRTQGYRGLWRGTAPTVIRNVPGVALYFYSVSHLRHVASQRQIPWISVATNSQDAAAGSSTLAKLSTTGNLLTGAAARVTVGFILSPVTVVKARFESSNFSATTERTLLSSMREIHTQSGFRGFFQGFTATALRDAPYAGLYLALYEACKANLSALSQSVDGGLGTGNWMVVSGSGLLAGTLATLLTHPFDIIKTRMQTTPPEILHQIALAHNPPANTSAAKETLRKPSVWGMTKHLWASSGPRALLDGLGLRCARKAASSAIGWSIFEGGRSWYTEREATRAAVQGIPLSRTVDHKRV</sequence>
<evidence type="ECO:0000313" key="14">
    <source>
        <dbReference type="EMBL" id="CDW99541.1"/>
    </source>
</evidence>
<keyword evidence="2 10" id="KW-0813">Transport</keyword>
<evidence type="ECO:0000256" key="4">
    <source>
        <dbReference type="ARBA" id="ARBA00022737"/>
    </source>
</evidence>
<evidence type="ECO:0000256" key="10">
    <source>
        <dbReference type="HAMAP-Rule" id="MF_03064"/>
    </source>
</evidence>
<dbReference type="PANTHER" id="PTHR46181:SF3">
    <property type="entry name" value="MITOCHONDRIAL GLYCINE TRANSPORTER"/>
    <property type="match status" value="1"/>
</dbReference>
<evidence type="ECO:0000313" key="13">
    <source>
        <dbReference type="EMBL" id="CDS82233.1"/>
    </source>
</evidence>
<comment type="subcellular location">
    <subcellularLocation>
        <location evidence="10">Mitochondrion inner membrane</location>
        <topology evidence="10">Multi-pass membrane protein</topology>
    </subcellularLocation>
    <subcellularLocation>
        <location evidence="1">Mitochondrion membrane</location>
        <topology evidence="1">Multi-pass membrane protein</topology>
    </subcellularLocation>
</comment>
<evidence type="ECO:0000256" key="1">
    <source>
        <dbReference type="ARBA" id="ARBA00004225"/>
    </source>
</evidence>
<comment type="similarity">
    <text evidence="10">Belongs to the mitochondrial carrier (TC 2.A.29) family. SLC25A38 subfamily.</text>
</comment>
<dbReference type="AlphaFoldDB" id="A0A0F7SAW8"/>
<evidence type="ECO:0000256" key="6">
    <source>
        <dbReference type="ARBA" id="ARBA00022989"/>
    </source>
</evidence>
<dbReference type="GO" id="GO:1904983">
    <property type="term" value="P:glycine import into mitochondrion"/>
    <property type="evidence" value="ECO:0007669"/>
    <property type="project" value="UniProtKB-UniRule"/>
</dbReference>
<proteinExistence type="inferred from homology"/>
<evidence type="ECO:0000256" key="12">
    <source>
        <dbReference type="SAM" id="MobiDB-lite"/>
    </source>
</evidence>
<organism evidence="14 15">
    <name type="scientific">Sporisorium scitamineum</name>
    <dbReference type="NCBI Taxonomy" id="49012"/>
    <lineage>
        <taxon>Eukaryota</taxon>
        <taxon>Fungi</taxon>
        <taxon>Dikarya</taxon>
        <taxon>Basidiomycota</taxon>
        <taxon>Ustilaginomycotina</taxon>
        <taxon>Ustilaginomycetes</taxon>
        <taxon>Ustilaginales</taxon>
        <taxon>Ustilaginaceae</taxon>
        <taxon>Sporisorium</taxon>
    </lineage>
</organism>
<keyword evidence="4 10" id="KW-0677">Repeat</keyword>
<dbReference type="PROSITE" id="PS50920">
    <property type="entry name" value="SOLCAR"/>
    <property type="match status" value="3"/>
</dbReference>
<reference evidence="13" key="1">
    <citation type="submission" date="2014-06" db="EMBL/GenBank/DDBJ databases">
        <authorList>
            <person name="Ju J."/>
            <person name="Zhang J."/>
        </authorList>
    </citation>
    <scope>NUCLEOTIDE SEQUENCE</scope>
    <source>
        <strain evidence="13">SscI8</strain>
    </source>
</reference>
<keyword evidence="8 10" id="KW-0472">Membrane</keyword>
<dbReference type="Proteomes" id="UP000242770">
    <property type="component" value="Unassembled WGS sequence"/>
</dbReference>
<feature type="repeat" description="Solcar" evidence="11">
    <location>
        <begin position="158"/>
        <end position="245"/>
    </location>
</feature>
<dbReference type="InterPro" id="IPR018108">
    <property type="entry name" value="MCP_transmembrane"/>
</dbReference>
<evidence type="ECO:0000256" key="11">
    <source>
        <dbReference type="PROSITE-ProRule" id="PRU00282"/>
    </source>
</evidence>
<keyword evidence="15" id="KW-1185">Reference proteome</keyword>
<evidence type="ECO:0000256" key="5">
    <source>
        <dbReference type="ARBA" id="ARBA00022792"/>
    </source>
</evidence>
<evidence type="ECO:0000256" key="3">
    <source>
        <dbReference type="ARBA" id="ARBA00022692"/>
    </source>
</evidence>
<protein>
    <recommendedName>
        <fullName evidence="10">Mitochondrial glycine transporter</fullName>
    </recommendedName>
    <alternativeName>
        <fullName evidence="10">Solute carrier family 25 member 38 homolog</fullName>
    </alternativeName>
</protein>
<gene>
    <name evidence="14" type="primary">SSCI79030.1</name>
    <name evidence="13" type="ORF">SPSC_03053</name>
</gene>
<dbReference type="PANTHER" id="PTHR46181">
    <property type="entry name" value="MITOCHONDRIAL GLYCINE TRANSPORTER"/>
    <property type="match status" value="1"/>
</dbReference>
<dbReference type="SUPFAM" id="SSF103506">
    <property type="entry name" value="Mitochondrial carrier"/>
    <property type="match status" value="1"/>
</dbReference>
<feature type="repeat" description="Solcar" evidence="11">
    <location>
        <begin position="33"/>
        <end position="130"/>
    </location>
</feature>
<dbReference type="InterPro" id="IPR030847">
    <property type="entry name" value="Hem25/SLC25A38"/>
</dbReference>
<dbReference type="EMBL" id="CCFA01004816">
    <property type="protein sequence ID" value="CDW99541.1"/>
    <property type="molecule type" value="Genomic_DNA"/>
</dbReference>
<reference evidence="14" key="3">
    <citation type="submission" date="2014-06" db="EMBL/GenBank/DDBJ databases">
        <authorList>
            <person name="Berkman J.Paul."/>
        </authorList>
    </citation>
    <scope>NUCLEOTIDE SEQUENCE [LARGE SCALE GENOMIC DNA]</scope>
</reference>
<evidence type="ECO:0000256" key="9">
    <source>
        <dbReference type="ARBA" id="ARBA00034060"/>
    </source>
</evidence>
<dbReference type="GO" id="GO:0005743">
    <property type="term" value="C:mitochondrial inner membrane"/>
    <property type="evidence" value="ECO:0007669"/>
    <property type="project" value="UniProtKB-SubCell"/>
</dbReference>
<comment type="catalytic activity">
    <reaction evidence="9 10">
        <text>glycine(in) = glycine(out)</text>
        <dbReference type="Rhea" id="RHEA:70715"/>
        <dbReference type="ChEBI" id="CHEBI:57305"/>
    </reaction>
</comment>
<evidence type="ECO:0000313" key="15">
    <source>
        <dbReference type="Proteomes" id="UP000242770"/>
    </source>
</evidence>
<evidence type="ECO:0000256" key="2">
    <source>
        <dbReference type="ARBA" id="ARBA00022448"/>
    </source>
</evidence>
<keyword evidence="6 10" id="KW-1133">Transmembrane helix</keyword>
<dbReference type="Gene3D" id="1.50.40.10">
    <property type="entry name" value="Mitochondrial carrier domain"/>
    <property type="match status" value="1"/>
</dbReference>
<reference evidence="15" key="2">
    <citation type="submission" date="2014-06" db="EMBL/GenBank/DDBJ databases">
        <authorList>
            <person name="Berkman P.J."/>
        </authorList>
    </citation>
    <scope>NUCLEOTIDE SEQUENCE [LARGE SCALE GENOMIC DNA]</scope>
</reference>
<dbReference type="STRING" id="49012.A0A0F7SAW8"/>
<dbReference type="HAMAP" id="MF_03064">
    <property type="entry name" value="SLC25A38"/>
    <property type="match status" value="1"/>
</dbReference>
<name>A0A0F7SAW8_9BASI</name>
<feature type="repeat" description="Solcar" evidence="11">
    <location>
        <begin position="260"/>
        <end position="367"/>
    </location>
</feature>
<feature type="region of interest" description="Disordered" evidence="12">
    <location>
        <begin position="1"/>
        <end position="23"/>
    </location>
</feature>
<dbReference type="InterPro" id="IPR023395">
    <property type="entry name" value="MCP_dom_sf"/>
</dbReference>
<comment type="function">
    <text evidence="10">Mitochondrial glycine transporter that imports glycine into the mitochondrial matrix. Plays an important role in providing glycine for the first enzymatic step in heme biosynthesis, the condensation of glycine with succinyl-CoA to produce 5-aminolevulinate (ALA) in the miochondrial matrix.</text>
</comment>
<dbReference type="GO" id="GO:0015187">
    <property type="term" value="F:glycine transmembrane transporter activity"/>
    <property type="evidence" value="ECO:0007669"/>
    <property type="project" value="UniProtKB-UniRule"/>
</dbReference>
<dbReference type="InterPro" id="IPR002067">
    <property type="entry name" value="MCP"/>
</dbReference>